<protein>
    <submittedName>
        <fullName evidence="3">Transcriptional regulator, LytTR family</fullName>
    </submittedName>
</protein>
<dbReference type="GO" id="GO:0003677">
    <property type="term" value="F:DNA binding"/>
    <property type="evidence" value="ECO:0007669"/>
    <property type="project" value="InterPro"/>
</dbReference>
<dbReference type="PROSITE" id="PS50930">
    <property type="entry name" value="HTH_LYTTR"/>
    <property type="match status" value="1"/>
</dbReference>
<evidence type="ECO:0000313" key="3">
    <source>
        <dbReference type="EMBL" id="SIQ91823.1"/>
    </source>
</evidence>
<dbReference type="InterPro" id="IPR007492">
    <property type="entry name" value="LytTR_DNA-bd_dom"/>
</dbReference>
<keyword evidence="4" id="KW-1185">Reference proteome</keyword>
<evidence type="ECO:0000313" key="4">
    <source>
        <dbReference type="Proteomes" id="UP000186953"/>
    </source>
</evidence>
<name>A0A1N6WNY8_9FLAO</name>
<evidence type="ECO:0000256" key="1">
    <source>
        <dbReference type="SAM" id="Phobius"/>
    </source>
</evidence>
<dbReference type="AlphaFoldDB" id="A0A1N6WNY8"/>
<keyword evidence="1" id="KW-0812">Transmembrane</keyword>
<dbReference type="GO" id="GO:0000156">
    <property type="term" value="F:phosphorelay response regulator activity"/>
    <property type="evidence" value="ECO:0007669"/>
    <property type="project" value="InterPro"/>
</dbReference>
<feature type="transmembrane region" description="Helical" evidence="1">
    <location>
        <begin position="122"/>
        <end position="140"/>
    </location>
</feature>
<feature type="domain" description="HTH LytTR-type" evidence="2">
    <location>
        <begin position="209"/>
        <end position="245"/>
    </location>
</feature>
<accession>A0A1N6WNY8</accession>
<dbReference type="PANTHER" id="PTHR37299">
    <property type="entry name" value="TRANSCRIPTIONAL REGULATOR-RELATED"/>
    <property type="match status" value="1"/>
</dbReference>
<dbReference type="InterPro" id="IPR046947">
    <property type="entry name" value="LytR-like"/>
</dbReference>
<proteinExistence type="predicted"/>
<dbReference type="STRING" id="228959.SAMN05421797_104171"/>
<dbReference type="Pfam" id="PF04397">
    <property type="entry name" value="LytTR"/>
    <property type="match status" value="1"/>
</dbReference>
<dbReference type="Proteomes" id="UP000186953">
    <property type="component" value="Unassembled WGS sequence"/>
</dbReference>
<reference evidence="4" key="1">
    <citation type="submission" date="2017-01" db="EMBL/GenBank/DDBJ databases">
        <authorList>
            <person name="Varghese N."/>
            <person name="Submissions S."/>
        </authorList>
    </citation>
    <scope>NUCLEOTIDE SEQUENCE [LARGE SCALE GENOMIC DNA]</scope>
    <source>
        <strain evidence="4">DSM 15366</strain>
    </source>
</reference>
<dbReference type="SMART" id="SM00850">
    <property type="entry name" value="LytTR"/>
    <property type="match status" value="1"/>
</dbReference>
<feature type="transmembrane region" description="Helical" evidence="1">
    <location>
        <begin position="51"/>
        <end position="69"/>
    </location>
</feature>
<feature type="transmembrane region" description="Helical" evidence="1">
    <location>
        <begin position="81"/>
        <end position="102"/>
    </location>
</feature>
<organism evidence="3 4">
    <name type="scientific">Maribacter ulvicola</name>
    <dbReference type="NCBI Taxonomy" id="228959"/>
    <lineage>
        <taxon>Bacteria</taxon>
        <taxon>Pseudomonadati</taxon>
        <taxon>Bacteroidota</taxon>
        <taxon>Flavobacteriia</taxon>
        <taxon>Flavobacteriales</taxon>
        <taxon>Flavobacteriaceae</taxon>
        <taxon>Maribacter</taxon>
    </lineage>
</organism>
<sequence length="281" mass="32753">MNLKKFFQHEILFLATPKSKLLLIGFLVGFVFIFLMVYAPFNMNSWAEELYLNYVLIGGAILLCSQFVLKPLFGLQNFKIYGLILWCFFELLLVTSSIYFFYSPDLNTFPEKLAEYYLTFKHVTLLMLGPYLLFVWYLGLQHKFSSFQELAQHPPSYDTKKEDEMLTLTGENNKVILAIKYDQLLYVKSSGNYLDIFYLKGNSPAKEVVRMSLKELEGKIKNPNIIKTHRSYIVNKTHIASFKRTRKGYALIVQNVPFEQLPVSSSYKNTFEDVLQLNMSH</sequence>
<dbReference type="EMBL" id="FTMA01000004">
    <property type="protein sequence ID" value="SIQ91823.1"/>
    <property type="molecule type" value="Genomic_DNA"/>
</dbReference>
<keyword evidence="1" id="KW-0472">Membrane</keyword>
<feature type="transmembrane region" description="Helical" evidence="1">
    <location>
        <begin position="21"/>
        <end position="39"/>
    </location>
</feature>
<dbReference type="PANTHER" id="PTHR37299:SF1">
    <property type="entry name" value="STAGE 0 SPORULATION PROTEIN A HOMOLOG"/>
    <property type="match status" value="1"/>
</dbReference>
<gene>
    <name evidence="3" type="ORF">SAMN05421797_104171</name>
</gene>
<dbReference type="Gene3D" id="2.40.50.1020">
    <property type="entry name" value="LytTr DNA-binding domain"/>
    <property type="match status" value="1"/>
</dbReference>
<keyword evidence="1" id="KW-1133">Transmembrane helix</keyword>
<evidence type="ECO:0000259" key="2">
    <source>
        <dbReference type="PROSITE" id="PS50930"/>
    </source>
</evidence>